<feature type="transmembrane region" description="Helical" evidence="5">
    <location>
        <begin position="180"/>
        <end position="200"/>
    </location>
</feature>
<dbReference type="PROSITE" id="PS50928">
    <property type="entry name" value="ABC_TM1"/>
    <property type="match status" value="1"/>
</dbReference>
<name>A0A150WD52_BDEBC</name>
<evidence type="ECO:0000256" key="4">
    <source>
        <dbReference type="ARBA" id="ARBA00023136"/>
    </source>
</evidence>
<dbReference type="PANTHER" id="PTHR30325">
    <property type="entry name" value="MEMBRANE COMPONENT OF ABC TRANSPORTER"/>
    <property type="match status" value="1"/>
</dbReference>
<accession>A0A150WD52</accession>
<feature type="transmembrane region" description="Helical" evidence="5">
    <location>
        <begin position="206"/>
        <end position="223"/>
    </location>
</feature>
<comment type="caution">
    <text evidence="7">The sequence shown here is derived from an EMBL/GenBank/DDBJ whole genome shotgun (WGS) entry which is preliminary data.</text>
</comment>
<sequence length="341" mass="38989">MDPIQKYLIKNELTLKRYKRFKRDRTAVISVWILLTMFFFSFTAELWANNRPHIVSYHGKLYFPLFVDYHPTDFGRDDIYVMDYRQLEMKEGDWSVWPIIQWDPYESNKTVDTYPSPPTSTNWIGTDESGRDVMTRLLYGFRYTMLFAIGSWIATYAIGITLGSLMGYLGGKTDLVGQRIVEIVESTPILFVLITIISIFTPSLPLLIIFFALFSWTGISAYMRAQFLSLRKREYVEAARAIGADHKRIIGKHILPNGLTPIVTFAPFFIAGGVNTLSFLDYLGLGLVPPTPSWGELMAQAQKWFTIAEWLVWGPMVAIVLTLTVLINIGLAVRDAFDSKM</sequence>
<reference evidence="7 8" key="1">
    <citation type="submission" date="2016-03" db="EMBL/GenBank/DDBJ databases">
        <authorList>
            <person name="Ploux O."/>
        </authorList>
    </citation>
    <scope>NUCLEOTIDE SEQUENCE [LARGE SCALE GENOMIC DNA]</scope>
    <source>
        <strain evidence="7 8">BER2</strain>
    </source>
</reference>
<evidence type="ECO:0000256" key="1">
    <source>
        <dbReference type="ARBA" id="ARBA00004651"/>
    </source>
</evidence>
<gene>
    <name evidence="7" type="ORF">AZI85_11020</name>
</gene>
<feature type="transmembrane region" description="Helical" evidence="5">
    <location>
        <begin position="143"/>
        <end position="168"/>
    </location>
</feature>
<feature type="transmembrane region" description="Helical" evidence="5">
    <location>
        <begin position="26"/>
        <end position="48"/>
    </location>
</feature>
<protein>
    <submittedName>
        <fullName evidence="7">Peptide ABC transporter permease</fullName>
    </submittedName>
</protein>
<comment type="subcellular location">
    <subcellularLocation>
        <location evidence="1 5">Cell membrane</location>
        <topology evidence="1 5">Multi-pass membrane protein</topology>
    </subcellularLocation>
</comment>
<keyword evidence="2 5" id="KW-0812">Transmembrane</keyword>
<comment type="similarity">
    <text evidence="5">Belongs to the binding-protein-dependent transport system permease family.</text>
</comment>
<dbReference type="GO" id="GO:0042884">
    <property type="term" value="P:microcin transport"/>
    <property type="evidence" value="ECO:0007669"/>
    <property type="project" value="TreeGrafter"/>
</dbReference>
<proteinExistence type="inferred from homology"/>
<dbReference type="Proteomes" id="UP000075391">
    <property type="component" value="Unassembled WGS sequence"/>
</dbReference>
<keyword evidence="4 5" id="KW-0472">Membrane</keyword>
<evidence type="ECO:0000313" key="7">
    <source>
        <dbReference type="EMBL" id="KYG60821.1"/>
    </source>
</evidence>
<dbReference type="Gene3D" id="1.10.3720.10">
    <property type="entry name" value="MetI-like"/>
    <property type="match status" value="1"/>
</dbReference>
<dbReference type="GO" id="GO:0005886">
    <property type="term" value="C:plasma membrane"/>
    <property type="evidence" value="ECO:0007669"/>
    <property type="project" value="UniProtKB-SubCell"/>
</dbReference>
<dbReference type="EMBL" id="LUKF01000019">
    <property type="protein sequence ID" value="KYG60821.1"/>
    <property type="molecule type" value="Genomic_DNA"/>
</dbReference>
<feature type="domain" description="ABC transmembrane type-1" evidence="6">
    <location>
        <begin position="141"/>
        <end position="334"/>
    </location>
</feature>
<dbReference type="InterPro" id="IPR035906">
    <property type="entry name" value="MetI-like_sf"/>
</dbReference>
<dbReference type="SUPFAM" id="SSF161098">
    <property type="entry name" value="MetI-like"/>
    <property type="match status" value="1"/>
</dbReference>
<evidence type="ECO:0000313" key="8">
    <source>
        <dbReference type="Proteomes" id="UP000075391"/>
    </source>
</evidence>
<evidence type="ECO:0000256" key="2">
    <source>
        <dbReference type="ARBA" id="ARBA00022692"/>
    </source>
</evidence>
<feature type="transmembrane region" description="Helical" evidence="5">
    <location>
        <begin position="310"/>
        <end position="333"/>
    </location>
</feature>
<dbReference type="CDD" id="cd06261">
    <property type="entry name" value="TM_PBP2"/>
    <property type="match status" value="1"/>
</dbReference>
<organism evidence="7 8">
    <name type="scientific">Bdellovibrio bacteriovorus</name>
    <dbReference type="NCBI Taxonomy" id="959"/>
    <lineage>
        <taxon>Bacteria</taxon>
        <taxon>Pseudomonadati</taxon>
        <taxon>Bdellovibrionota</taxon>
        <taxon>Bdellovibrionia</taxon>
        <taxon>Bdellovibrionales</taxon>
        <taxon>Pseudobdellovibrionaceae</taxon>
        <taxon>Bdellovibrio</taxon>
    </lineage>
</organism>
<dbReference type="GO" id="GO:0055085">
    <property type="term" value="P:transmembrane transport"/>
    <property type="evidence" value="ECO:0007669"/>
    <property type="project" value="InterPro"/>
</dbReference>
<feature type="transmembrane region" description="Helical" evidence="5">
    <location>
        <begin position="258"/>
        <end position="280"/>
    </location>
</feature>
<dbReference type="InterPro" id="IPR000515">
    <property type="entry name" value="MetI-like"/>
</dbReference>
<evidence type="ECO:0000256" key="3">
    <source>
        <dbReference type="ARBA" id="ARBA00022989"/>
    </source>
</evidence>
<dbReference type="Pfam" id="PF00528">
    <property type="entry name" value="BPD_transp_1"/>
    <property type="match status" value="1"/>
</dbReference>
<keyword evidence="5" id="KW-0813">Transport</keyword>
<keyword evidence="3 5" id="KW-1133">Transmembrane helix</keyword>
<dbReference type="PANTHER" id="PTHR30325:SF0">
    <property type="entry name" value="INNER MEMBRANE ABC TRANSPORTER PERMEASE PROTEIN YEJE"/>
    <property type="match status" value="1"/>
</dbReference>
<evidence type="ECO:0000259" key="6">
    <source>
        <dbReference type="PROSITE" id="PS50928"/>
    </source>
</evidence>
<evidence type="ECO:0000256" key="5">
    <source>
        <dbReference type="RuleBase" id="RU363032"/>
    </source>
</evidence>
<dbReference type="OrthoDB" id="5288805at2"/>
<dbReference type="AlphaFoldDB" id="A0A150WD52"/>